<proteinExistence type="predicted"/>
<reference evidence="2" key="2">
    <citation type="submission" date="2020-05" db="UniProtKB">
        <authorList>
            <consortium name="EnsemblMetazoa"/>
        </authorList>
    </citation>
    <scope>IDENTIFICATION</scope>
    <source>
        <strain evidence="2">LVP_AGWG</strain>
    </source>
</reference>
<keyword evidence="1" id="KW-1133">Transmembrane helix</keyword>
<feature type="transmembrane region" description="Helical" evidence="1">
    <location>
        <begin position="307"/>
        <end position="326"/>
    </location>
</feature>
<name>A0A1S4G6E4_AEDAE</name>
<evidence type="ECO:0000313" key="3">
    <source>
        <dbReference type="Proteomes" id="UP000008820"/>
    </source>
</evidence>
<gene>
    <name evidence="2" type="primary">23687716</name>
</gene>
<evidence type="ECO:0000313" key="2">
    <source>
        <dbReference type="EnsemblMetazoa" id="AAEL017296-PA"/>
    </source>
</evidence>
<feature type="transmembrane region" description="Helical" evidence="1">
    <location>
        <begin position="56"/>
        <end position="73"/>
    </location>
</feature>
<dbReference type="VEuPathDB" id="VectorBase:AAEL017296"/>
<accession>A0A1S4G6E4</accession>
<keyword evidence="1" id="KW-0472">Membrane</keyword>
<feature type="transmembrane region" description="Helical" evidence="1">
    <location>
        <begin position="85"/>
        <end position="105"/>
    </location>
</feature>
<sequence>MGSFVTVFLYRWKFLLNRLCLKGFEDDPFAFVDIISIIGGIYYKSENVWKQRIWKIYRIFASIHFLIPLLYSIENVLKDTDIVSLIWCGIVICVGLSICVNEIILRRSYKALVKIRKFINDKSNATSDPQFDSSIRNVFSQISQIASLIVIAMIIVDEILSPVVAMHEDRYFGLPRFLSTSNSIAKGMTRFVYLIVFIPIWVSKVFNAAVEITALVVGCRSELKIFTKGFEEFLDDTREQAETLPREVFWKCFKIKLRFQIELHVSLVNTQRMVNELLSQFFMVTYYRDVIVIGSMIFIILSEGFSAKSGVIVLSILTFFAECWWLSMLSEFFDDSTETLEELMDDLMVTIPYSKENHSDYQQLRTTLTVIKMNAHECTSVKYAGVFLISIETFSQLVDISYSVLTFLLNIGV</sequence>
<keyword evidence="1" id="KW-0812">Transmembrane</keyword>
<dbReference type="EnsemblMetazoa" id="AAEL017296-RA">
    <property type="protein sequence ID" value="AAEL017296-PA"/>
    <property type="gene ID" value="AAEL017296"/>
</dbReference>
<dbReference type="Proteomes" id="UP000008820">
    <property type="component" value="Chromosome 1"/>
</dbReference>
<feature type="transmembrane region" description="Helical" evidence="1">
    <location>
        <begin position="145"/>
        <end position="165"/>
    </location>
</feature>
<feature type="transmembrane region" description="Helical" evidence="1">
    <location>
        <begin position="28"/>
        <end position="44"/>
    </location>
</feature>
<keyword evidence="3" id="KW-1185">Reference proteome</keyword>
<feature type="transmembrane region" description="Helical" evidence="1">
    <location>
        <begin position="191"/>
        <end position="218"/>
    </location>
</feature>
<dbReference type="InParanoid" id="A0A1S4G6E4"/>
<protein>
    <submittedName>
        <fullName evidence="2">Uncharacterized protein</fullName>
    </submittedName>
</protein>
<reference evidence="2 3" key="1">
    <citation type="submission" date="2017-06" db="EMBL/GenBank/DDBJ databases">
        <title>Aedes aegypti genome working group (AGWG) sequencing and assembly.</title>
        <authorList>
            <consortium name="Aedes aegypti Genome Working Group (AGWG)"/>
            <person name="Matthews B.J."/>
        </authorList>
    </citation>
    <scope>NUCLEOTIDE SEQUENCE [LARGE SCALE GENOMIC DNA]</scope>
    <source>
        <strain evidence="2 3">LVP_AGWG</strain>
    </source>
</reference>
<feature type="transmembrane region" description="Helical" evidence="1">
    <location>
        <begin position="281"/>
        <end position="301"/>
    </location>
</feature>
<evidence type="ECO:0000256" key="1">
    <source>
        <dbReference type="SAM" id="Phobius"/>
    </source>
</evidence>
<dbReference type="AlphaFoldDB" id="A0A1S4G6E4"/>
<organism evidence="2 3">
    <name type="scientific">Aedes aegypti</name>
    <name type="common">Yellowfever mosquito</name>
    <name type="synonym">Culex aegypti</name>
    <dbReference type="NCBI Taxonomy" id="7159"/>
    <lineage>
        <taxon>Eukaryota</taxon>
        <taxon>Metazoa</taxon>
        <taxon>Ecdysozoa</taxon>
        <taxon>Arthropoda</taxon>
        <taxon>Hexapoda</taxon>
        <taxon>Insecta</taxon>
        <taxon>Pterygota</taxon>
        <taxon>Neoptera</taxon>
        <taxon>Endopterygota</taxon>
        <taxon>Diptera</taxon>
        <taxon>Nematocera</taxon>
        <taxon>Culicoidea</taxon>
        <taxon>Culicidae</taxon>
        <taxon>Culicinae</taxon>
        <taxon>Aedini</taxon>
        <taxon>Aedes</taxon>
        <taxon>Stegomyia</taxon>
    </lineage>
</organism>
<dbReference type="OrthoDB" id="7729466at2759"/>